<feature type="non-terminal residue" evidence="1">
    <location>
        <position position="142"/>
    </location>
</feature>
<dbReference type="EMBL" id="BARW01025679">
    <property type="protein sequence ID" value="GAJ11251.1"/>
    <property type="molecule type" value="Genomic_DNA"/>
</dbReference>
<sequence>MGIKDKATYGEYYWAMQVEAEKAFYEDAEKDLADMFRPVLKDIIAIEDLPPEYKNYLQEFVEPTSQTTGAVGMRFASEIADSIVSGAISPIVRIANQAMEFNLLSNILTAGQATTLYRRKKIEPELYETYMKYGGYPKEQYD</sequence>
<name>X1VC79_9ZZZZ</name>
<gene>
    <name evidence="1" type="ORF">S12H4_42038</name>
</gene>
<protein>
    <submittedName>
        <fullName evidence="1">Uncharacterized protein</fullName>
    </submittedName>
</protein>
<proteinExistence type="predicted"/>
<comment type="caution">
    <text evidence="1">The sequence shown here is derived from an EMBL/GenBank/DDBJ whole genome shotgun (WGS) entry which is preliminary data.</text>
</comment>
<organism evidence="1">
    <name type="scientific">marine sediment metagenome</name>
    <dbReference type="NCBI Taxonomy" id="412755"/>
    <lineage>
        <taxon>unclassified sequences</taxon>
        <taxon>metagenomes</taxon>
        <taxon>ecological metagenomes</taxon>
    </lineage>
</organism>
<evidence type="ECO:0000313" key="1">
    <source>
        <dbReference type="EMBL" id="GAJ11251.1"/>
    </source>
</evidence>
<dbReference type="AlphaFoldDB" id="X1VC79"/>
<reference evidence="1" key="1">
    <citation type="journal article" date="2014" name="Front. Microbiol.">
        <title>High frequency of phylogenetically diverse reductive dehalogenase-homologous genes in deep subseafloor sedimentary metagenomes.</title>
        <authorList>
            <person name="Kawai M."/>
            <person name="Futagami T."/>
            <person name="Toyoda A."/>
            <person name="Takaki Y."/>
            <person name="Nishi S."/>
            <person name="Hori S."/>
            <person name="Arai W."/>
            <person name="Tsubouchi T."/>
            <person name="Morono Y."/>
            <person name="Uchiyama I."/>
            <person name="Ito T."/>
            <person name="Fujiyama A."/>
            <person name="Inagaki F."/>
            <person name="Takami H."/>
        </authorList>
    </citation>
    <scope>NUCLEOTIDE SEQUENCE</scope>
    <source>
        <strain evidence="1">Expedition CK06-06</strain>
    </source>
</reference>
<accession>X1VC79</accession>